<dbReference type="EMBL" id="JBBEGN010000003">
    <property type="protein sequence ID" value="MEJ2867791.1"/>
    <property type="molecule type" value="Genomic_DNA"/>
</dbReference>
<dbReference type="SUPFAM" id="SSF53067">
    <property type="entry name" value="Actin-like ATPase domain"/>
    <property type="match status" value="1"/>
</dbReference>
<dbReference type="NCBIfam" id="TIGR02529">
    <property type="entry name" value="EutJ"/>
    <property type="match status" value="1"/>
</dbReference>
<reference evidence="1 2" key="1">
    <citation type="submission" date="2024-03" db="EMBL/GenBank/DDBJ databases">
        <title>Actinomycetospora sp. OC33-EN08, a novel actinomycete isolated from wild orchid (Aerides multiflora).</title>
        <authorList>
            <person name="Suriyachadkun C."/>
        </authorList>
    </citation>
    <scope>NUCLEOTIDE SEQUENCE [LARGE SCALE GENOMIC DNA]</scope>
    <source>
        <strain evidence="1 2">OC33-EN08</strain>
    </source>
</reference>
<dbReference type="InterPro" id="IPR056546">
    <property type="entry name" value="MreB_MamK-like"/>
</dbReference>
<dbReference type="InterPro" id="IPR043129">
    <property type="entry name" value="ATPase_NBD"/>
</dbReference>
<dbReference type="PANTHER" id="PTHR32432">
    <property type="entry name" value="CELL DIVISION PROTEIN FTSA-RELATED"/>
    <property type="match status" value="1"/>
</dbReference>
<accession>A0ABU8MKM5</accession>
<protein>
    <submittedName>
        <fullName evidence="1">Ethanolamine utilization protein EutJ</fullName>
    </submittedName>
</protein>
<dbReference type="Gene3D" id="3.30.420.40">
    <property type="match status" value="2"/>
</dbReference>
<dbReference type="InterPro" id="IPR050696">
    <property type="entry name" value="FtsA/MreB"/>
</dbReference>
<sequence length="273" mass="28306">MRTGPHEFLAAAAARVGAAPAGTPRRPRVGVDLGTASCVLVVLDDDEPVWVESAGSGALHDGVVVDFAKAVATVRALRDSAQDALGLELASAATAYPPCIPVADARACTYVCETAGFERVELVDEVSAAQRTLEVADGVVVDVGGGSTGVGVFRGGELVRLDDRPGGGHHLDLVLAGALDVDLAEAERFKRERPADALPIVTPNLHRIGESIRSMTRGVDADLPLYLAGGALMIPRAGDVLARYLHRTVITHPHALLITPLGIARSCPEGATP</sequence>
<dbReference type="InterPro" id="IPR013366">
    <property type="entry name" value="EutJ"/>
</dbReference>
<dbReference type="Pfam" id="PF06723">
    <property type="entry name" value="MreB_Mbl"/>
    <property type="match status" value="1"/>
</dbReference>
<evidence type="ECO:0000313" key="1">
    <source>
        <dbReference type="EMBL" id="MEJ2867791.1"/>
    </source>
</evidence>
<dbReference type="PANTHER" id="PTHR32432:SF3">
    <property type="entry name" value="ETHANOLAMINE UTILIZATION PROTEIN EUTJ"/>
    <property type="match status" value="1"/>
</dbReference>
<proteinExistence type="predicted"/>
<comment type="caution">
    <text evidence="1">The sequence shown here is derived from an EMBL/GenBank/DDBJ whole genome shotgun (WGS) entry which is preliminary data.</text>
</comment>
<dbReference type="RefSeq" id="WP_337694399.1">
    <property type="nucleotide sequence ID" value="NZ_JBBEGN010000003.1"/>
</dbReference>
<gene>
    <name evidence="1" type="primary">eutJ</name>
    <name evidence="1" type="ORF">WCD74_08450</name>
</gene>
<organism evidence="1 2">
    <name type="scientific">Actinomycetospora aurantiaca</name>
    <dbReference type="NCBI Taxonomy" id="3129233"/>
    <lineage>
        <taxon>Bacteria</taxon>
        <taxon>Bacillati</taxon>
        <taxon>Actinomycetota</taxon>
        <taxon>Actinomycetes</taxon>
        <taxon>Pseudonocardiales</taxon>
        <taxon>Pseudonocardiaceae</taxon>
        <taxon>Actinomycetospora</taxon>
    </lineage>
</organism>
<name>A0ABU8MKM5_9PSEU</name>
<evidence type="ECO:0000313" key="2">
    <source>
        <dbReference type="Proteomes" id="UP001385809"/>
    </source>
</evidence>
<dbReference type="Proteomes" id="UP001385809">
    <property type="component" value="Unassembled WGS sequence"/>
</dbReference>
<dbReference type="NCBIfam" id="NF011660">
    <property type="entry name" value="PRK15080.1"/>
    <property type="match status" value="1"/>
</dbReference>
<keyword evidence="2" id="KW-1185">Reference proteome</keyword>